<dbReference type="InterPro" id="IPR023198">
    <property type="entry name" value="PGP-like_dom2"/>
</dbReference>
<dbReference type="NCBIfam" id="TIGR01549">
    <property type="entry name" value="HAD-SF-IA-v1"/>
    <property type="match status" value="1"/>
</dbReference>
<comment type="similarity">
    <text evidence="2">Belongs to the HAD-like hydrolase superfamily. CbbY/CbbZ/Gph/YieH family.</text>
</comment>
<reference evidence="5" key="1">
    <citation type="journal article" date="2014" name="Int. J. Syst. Evol. Microbiol.">
        <title>Complete genome sequence of Corynebacterium casei LMG S-19264T (=DSM 44701T), isolated from a smear-ripened cheese.</title>
        <authorList>
            <consortium name="US DOE Joint Genome Institute (JGI-PGF)"/>
            <person name="Walter F."/>
            <person name="Albersmeier A."/>
            <person name="Kalinowski J."/>
            <person name="Ruckert C."/>
        </authorList>
    </citation>
    <scope>NUCLEOTIDE SEQUENCE</scope>
    <source>
        <strain evidence="5">CGMCC 1.12919</strain>
    </source>
</reference>
<comment type="caution">
    <text evidence="5">The sequence shown here is derived from an EMBL/GenBank/DDBJ whole genome shotgun (WGS) entry which is preliminary data.</text>
</comment>
<dbReference type="Proteomes" id="UP000637002">
    <property type="component" value="Unassembled WGS sequence"/>
</dbReference>
<sequence length="234" mass="24557">MGTVPREQASSALIFDFDGVVADSETLANAVLAEFVSALGPPTTLDDALSRYCGRRSVDVMAAIETDVGKPLPPDFAERLKLATLDRFRDDLQEVRGASAFIRKFGGVPRCIASSSSADRLALCLSLLGLEAEFAGTVFSADQVARGKPYPDIFLLAARRLGVDPRACLVIEDSAGGIRAATAAGMTAIGLCAASHIRDGHAARLQEAGAVHMASSWAEVEVIAARLLGPMHSC</sequence>
<dbReference type="AlphaFoldDB" id="A0A916UCK4"/>
<keyword evidence="3" id="KW-0479">Metal-binding</keyword>
<evidence type="ECO:0000313" key="5">
    <source>
        <dbReference type="EMBL" id="GGC67413.1"/>
    </source>
</evidence>
<evidence type="ECO:0000256" key="4">
    <source>
        <dbReference type="ARBA" id="ARBA00022842"/>
    </source>
</evidence>
<dbReference type="SUPFAM" id="SSF56784">
    <property type="entry name" value="HAD-like"/>
    <property type="match status" value="1"/>
</dbReference>
<dbReference type="InterPro" id="IPR036412">
    <property type="entry name" value="HAD-like_sf"/>
</dbReference>
<dbReference type="InterPro" id="IPR051600">
    <property type="entry name" value="Beta-PGM-like"/>
</dbReference>
<proteinExistence type="inferred from homology"/>
<dbReference type="InterPro" id="IPR023214">
    <property type="entry name" value="HAD_sf"/>
</dbReference>
<comment type="cofactor">
    <cofactor evidence="1">
        <name>Mg(2+)</name>
        <dbReference type="ChEBI" id="CHEBI:18420"/>
    </cofactor>
</comment>
<evidence type="ECO:0000256" key="3">
    <source>
        <dbReference type="ARBA" id="ARBA00022723"/>
    </source>
</evidence>
<dbReference type="PANTHER" id="PTHR46193">
    <property type="entry name" value="6-PHOSPHOGLUCONATE PHOSPHATASE"/>
    <property type="match status" value="1"/>
</dbReference>
<dbReference type="Pfam" id="PF00702">
    <property type="entry name" value="Hydrolase"/>
    <property type="match status" value="1"/>
</dbReference>
<dbReference type="Gene3D" id="3.40.50.1000">
    <property type="entry name" value="HAD superfamily/HAD-like"/>
    <property type="match status" value="1"/>
</dbReference>
<gene>
    <name evidence="5" type="ORF">GCM10010994_27520</name>
</gene>
<name>A0A916UCK4_9HYPH</name>
<dbReference type="EMBL" id="BMGG01000004">
    <property type="protein sequence ID" value="GGC67413.1"/>
    <property type="molecule type" value="Genomic_DNA"/>
</dbReference>
<dbReference type="Gene3D" id="1.10.150.240">
    <property type="entry name" value="Putative phosphatase, domain 2"/>
    <property type="match status" value="1"/>
</dbReference>
<accession>A0A916UCK4</accession>
<organism evidence="5 6">
    <name type="scientific">Chelatococcus reniformis</name>
    <dbReference type="NCBI Taxonomy" id="1494448"/>
    <lineage>
        <taxon>Bacteria</taxon>
        <taxon>Pseudomonadati</taxon>
        <taxon>Pseudomonadota</taxon>
        <taxon>Alphaproteobacteria</taxon>
        <taxon>Hyphomicrobiales</taxon>
        <taxon>Chelatococcaceae</taxon>
        <taxon>Chelatococcus</taxon>
    </lineage>
</organism>
<keyword evidence="4" id="KW-0460">Magnesium</keyword>
<evidence type="ECO:0000313" key="6">
    <source>
        <dbReference type="Proteomes" id="UP000637002"/>
    </source>
</evidence>
<dbReference type="GO" id="GO:0003824">
    <property type="term" value="F:catalytic activity"/>
    <property type="evidence" value="ECO:0007669"/>
    <property type="project" value="UniProtKB-ARBA"/>
</dbReference>
<dbReference type="NCBIfam" id="TIGR01509">
    <property type="entry name" value="HAD-SF-IA-v3"/>
    <property type="match status" value="1"/>
</dbReference>
<dbReference type="SFLD" id="SFLDG01129">
    <property type="entry name" value="C1.5:_HAD__Beta-PGM__Phosphata"/>
    <property type="match status" value="1"/>
</dbReference>
<evidence type="ECO:0000256" key="1">
    <source>
        <dbReference type="ARBA" id="ARBA00001946"/>
    </source>
</evidence>
<dbReference type="RefSeq" id="WP_188609716.1">
    <property type="nucleotide sequence ID" value="NZ_BMGG01000004.1"/>
</dbReference>
<evidence type="ECO:0000256" key="2">
    <source>
        <dbReference type="ARBA" id="ARBA00006171"/>
    </source>
</evidence>
<dbReference type="InterPro" id="IPR006439">
    <property type="entry name" value="HAD-SF_hydro_IA"/>
</dbReference>
<reference evidence="5" key="2">
    <citation type="submission" date="2020-09" db="EMBL/GenBank/DDBJ databases">
        <authorList>
            <person name="Sun Q."/>
            <person name="Zhou Y."/>
        </authorList>
    </citation>
    <scope>NUCLEOTIDE SEQUENCE</scope>
    <source>
        <strain evidence="5">CGMCC 1.12919</strain>
    </source>
</reference>
<dbReference type="GO" id="GO:0046872">
    <property type="term" value="F:metal ion binding"/>
    <property type="evidence" value="ECO:0007669"/>
    <property type="project" value="UniProtKB-KW"/>
</dbReference>
<dbReference type="SFLD" id="SFLDS00003">
    <property type="entry name" value="Haloacid_Dehalogenase"/>
    <property type="match status" value="1"/>
</dbReference>
<keyword evidence="6" id="KW-1185">Reference proteome</keyword>
<protein>
    <submittedName>
        <fullName evidence="5">Haloacid dehalogenase</fullName>
    </submittedName>
</protein>
<dbReference type="PANTHER" id="PTHR46193:SF10">
    <property type="entry name" value="6-PHOSPHOGLUCONATE PHOSPHATASE"/>
    <property type="match status" value="1"/>
</dbReference>